<accession>A0A558B538</accession>
<dbReference type="Pfam" id="PF11070">
    <property type="entry name" value="DUF2871"/>
    <property type="match status" value="1"/>
</dbReference>
<feature type="transmembrane region" description="Helical" evidence="1">
    <location>
        <begin position="74"/>
        <end position="98"/>
    </location>
</feature>
<feature type="transmembrane region" description="Helical" evidence="1">
    <location>
        <begin position="5"/>
        <end position="22"/>
    </location>
</feature>
<name>A0A558B538_9PSEU</name>
<reference evidence="2 3" key="1">
    <citation type="submission" date="2019-07" db="EMBL/GenBank/DDBJ databases">
        <authorList>
            <person name="Duangmal K."/>
            <person name="Teo W.F.A."/>
        </authorList>
    </citation>
    <scope>NUCLEOTIDE SEQUENCE [LARGE SCALE GENOMIC DNA]</scope>
    <source>
        <strain evidence="2 3">TBRC 6029</strain>
    </source>
</reference>
<keyword evidence="1" id="KW-0812">Transmembrane</keyword>
<organism evidence="2 3">
    <name type="scientific">Amycolatopsis rhizosphaerae</name>
    <dbReference type="NCBI Taxonomy" id="2053003"/>
    <lineage>
        <taxon>Bacteria</taxon>
        <taxon>Bacillati</taxon>
        <taxon>Actinomycetota</taxon>
        <taxon>Actinomycetes</taxon>
        <taxon>Pseudonocardiales</taxon>
        <taxon>Pseudonocardiaceae</taxon>
        <taxon>Amycolatopsis</taxon>
    </lineage>
</organism>
<evidence type="ECO:0000313" key="2">
    <source>
        <dbReference type="EMBL" id="TVT31634.1"/>
    </source>
</evidence>
<evidence type="ECO:0000313" key="3">
    <source>
        <dbReference type="Proteomes" id="UP000320011"/>
    </source>
</evidence>
<keyword evidence="1" id="KW-0472">Membrane</keyword>
<evidence type="ECO:0000256" key="1">
    <source>
        <dbReference type="SAM" id="Phobius"/>
    </source>
</evidence>
<dbReference type="InterPro" id="IPR021299">
    <property type="entry name" value="DUF2871"/>
</dbReference>
<keyword evidence="1" id="KW-1133">Transmembrane helix</keyword>
<dbReference type="OrthoDB" id="1644899at2"/>
<keyword evidence="3" id="KW-1185">Reference proteome</keyword>
<feature type="transmembrane region" description="Helical" evidence="1">
    <location>
        <begin position="42"/>
        <end position="62"/>
    </location>
</feature>
<protein>
    <submittedName>
        <fullName evidence="2">DUF2871 domain-containing protein</fullName>
    </submittedName>
</protein>
<feature type="transmembrane region" description="Helical" evidence="1">
    <location>
        <begin position="104"/>
        <end position="127"/>
    </location>
</feature>
<dbReference type="RefSeq" id="WP_144591875.1">
    <property type="nucleotide sequence ID" value="NZ_VJWX01000386.1"/>
</dbReference>
<reference evidence="2 3" key="2">
    <citation type="submission" date="2019-08" db="EMBL/GenBank/DDBJ databases">
        <title>Amycolatopsis acidicola sp. nov., isolated from peat swamp forest soil.</title>
        <authorList>
            <person name="Srisuk N."/>
        </authorList>
    </citation>
    <scope>NUCLEOTIDE SEQUENCE [LARGE SCALE GENOMIC DNA]</scope>
    <source>
        <strain evidence="2 3">TBRC 6029</strain>
    </source>
</reference>
<proteinExistence type="predicted"/>
<dbReference type="Proteomes" id="UP000320011">
    <property type="component" value="Unassembled WGS sequence"/>
</dbReference>
<gene>
    <name evidence="2" type="ORF">FNH05_28155</name>
</gene>
<sequence>MKKSYWAALVYLVLGLAGGFYYRELTKAHNFTGETQLSVVHTHLLALGMLLFLIVLALDVTLKISQAPAFKVFFWTYNAGLALTVAMMLVHGTLTVLGKESGPAIAGIAGLGHIGLTLGLAFLFVAIGKALPKPQKETEKPVEEPAEA</sequence>
<comment type="caution">
    <text evidence="2">The sequence shown here is derived from an EMBL/GenBank/DDBJ whole genome shotgun (WGS) entry which is preliminary data.</text>
</comment>
<dbReference type="AlphaFoldDB" id="A0A558B538"/>
<dbReference type="EMBL" id="VJWX01000386">
    <property type="protein sequence ID" value="TVT31634.1"/>
    <property type="molecule type" value="Genomic_DNA"/>
</dbReference>